<evidence type="ECO:0000256" key="3">
    <source>
        <dbReference type="ARBA" id="ARBA00023163"/>
    </source>
</evidence>
<keyword evidence="1" id="KW-0805">Transcription regulation</keyword>
<gene>
    <name evidence="5" type="ORF">KSX_92580</name>
</gene>
<dbReference type="EMBL" id="BNJF01000010">
    <property type="protein sequence ID" value="GHO51095.1"/>
    <property type="molecule type" value="Genomic_DNA"/>
</dbReference>
<evidence type="ECO:0000313" key="5">
    <source>
        <dbReference type="EMBL" id="GHO51095.1"/>
    </source>
</evidence>
<dbReference type="PROSITE" id="PS51118">
    <property type="entry name" value="HTH_HXLR"/>
    <property type="match status" value="1"/>
</dbReference>
<dbReference type="GO" id="GO:0003677">
    <property type="term" value="F:DNA binding"/>
    <property type="evidence" value="ECO:0007669"/>
    <property type="project" value="UniProtKB-KW"/>
</dbReference>
<evidence type="ECO:0000313" key="6">
    <source>
        <dbReference type="Proteomes" id="UP000612362"/>
    </source>
</evidence>
<dbReference type="InterPro" id="IPR036390">
    <property type="entry name" value="WH_DNA-bd_sf"/>
</dbReference>
<dbReference type="RefSeq" id="WP_220200041.1">
    <property type="nucleotide sequence ID" value="NZ_BNJF01000010.1"/>
</dbReference>
<evidence type="ECO:0000256" key="1">
    <source>
        <dbReference type="ARBA" id="ARBA00023015"/>
    </source>
</evidence>
<dbReference type="InterPro" id="IPR036388">
    <property type="entry name" value="WH-like_DNA-bd_sf"/>
</dbReference>
<keyword evidence="3" id="KW-0804">Transcription</keyword>
<keyword evidence="2" id="KW-0238">DNA-binding</keyword>
<dbReference type="Gene3D" id="1.10.10.10">
    <property type="entry name" value="Winged helix-like DNA-binding domain superfamily/Winged helix DNA-binding domain"/>
    <property type="match status" value="1"/>
</dbReference>
<organism evidence="5 6">
    <name type="scientific">Ktedonospora formicarum</name>
    <dbReference type="NCBI Taxonomy" id="2778364"/>
    <lineage>
        <taxon>Bacteria</taxon>
        <taxon>Bacillati</taxon>
        <taxon>Chloroflexota</taxon>
        <taxon>Ktedonobacteria</taxon>
        <taxon>Ktedonobacterales</taxon>
        <taxon>Ktedonobacteraceae</taxon>
        <taxon>Ktedonospora</taxon>
    </lineage>
</organism>
<dbReference type="PANTHER" id="PTHR33204:SF18">
    <property type="entry name" value="TRANSCRIPTIONAL REGULATORY PROTEIN"/>
    <property type="match status" value="1"/>
</dbReference>
<evidence type="ECO:0000259" key="4">
    <source>
        <dbReference type="PROSITE" id="PS51118"/>
    </source>
</evidence>
<comment type="caution">
    <text evidence="5">The sequence shown here is derived from an EMBL/GenBank/DDBJ whole genome shotgun (WGS) entry which is preliminary data.</text>
</comment>
<keyword evidence="6" id="KW-1185">Reference proteome</keyword>
<evidence type="ECO:0000256" key="2">
    <source>
        <dbReference type="ARBA" id="ARBA00023125"/>
    </source>
</evidence>
<feature type="domain" description="HTH hxlR-type" evidence="4">
    <location>
        <begin position="19"/>
        <end position="117"/>
    </location>
</feature>
<dbReference type="SUPFAM" id="SSF46785">
    <property type="entry name" value="Winged helix' DNA-binding domain"/>
    <property type="match status" value="1"/>
</dbReference>
<dbReference type="Pfam" id="PF01638">
    <property type="entry name" value="HxlR"/>
    <property type="match status" value="1"/>
</dbReference>
<sequence length="117" mass="13420">MVLQEKNTWVIRENDCEVCSIEQALDAIGGKWSFLIIRELLHGAKRYGELRRSIQRISPKSLAATLRHLENNGILLRTVYPTTPPMVEYALTEKGNELRPAIYAMKAWGKHWGKQSN</sequence>
<reference evidence="5" key="1">
    <citation type="submission" date="2020-10" db="EMBL/GenBank/DDBJ databases">
        <title>Taxonomic study of unclassified bacteria belonging to the class Ktedonobacteria.</title>
        <authorList>
            <person name="Yabe S."/>
            <person name="Wang C.M."/>
            <person name="Zheng Y."/>
            <person name="Sakai Y."/>
            <person name="Cavaletti L."/>
            <person name="Monciardini P."/>
            <person name="Donadio S."/>
        </authorList>
    </citation>
    <scope>NUCLEOTIDE SEQUENCE</scope>
    <source>
        <strain evidence="5">SOSP1-1</strain>
    </source>
</reference>
<dbReference type="Proteomes" id="UP000612362">
    <property type="component" value="Unassembled WGS sequence"/>
</dbReference>
<dbReference type="InterPro" id="IPR002577">
    <property type="entry name" value="HTH_HxlR"/>
</dbReference>
<dbReference type="PANTHER" id="PTHR33204">
    <property type="entry name" value="TRANSCRIPTIONAL REGULATOR, MARR FAMILY"/>
    <property type="match status" value="1"/>
</dbReference>
<proteinExistence type="predicted"/>
<dbReference type="AlphaFoldDB" id="A0A8J3MZS8"/>
<accession>A0A8J3MZS8</accession>
<protein>
    <submittedName>
        <fullName evidence="5">HxlR family transcriptional regulator</fullName>
    </submittedName>
</protein>
<name>A0A8J3MZS8_9CHLR</name>